<evidence type="ECO:0000256" key="11">
    <source>
        <dbReference type="ARBA" id="ARBA00030717"/>
    </source>
</evidence>
<comment type="pathway">
    <text evidence="4">Purine metabolism; AMP biosynthesis via de novo pathway; AMP from IMP: step 2/2.</text>
</comment>
<evidence type="ECO:0000256" key="5">
    <source>
        <dbReference type="ARBA" id="ARBA00008273"/>
    </source>
</evidence>
<comment type="catalytic activity">
    <reaction evidence="1">
        <text>(2S)-2-[5-amino-1-(5-phospho-beta-D-ribosyl)imidazole-4-carboxamido]succinate = 5-amino-1-(5-phospho-beta-D-ribosyl)imidazole-4-carboxamide + fumarate</text>
        <dbReference type="Rhea" id="RHEA:23920"/>
        <dbReference type="ChEBI" id="CHEBI:29806"/>
        <dbReference type="ChEBI" id="CHEBI:58443"/>
        <dbReference type="ChEBI" id="CHEBI:58475"/>
        <dbReference type="EC" id="4.3.2.2"/>
    </reaction>
</comment>
<keyword evidence="14" id="KW-1185">Reference proteome</keyword>
<dbReference type="EC" id="4.3.2.2" evidence="7"/>
<evidence type="ECO:0000313" key="15">
    <source>
        <dbReference type="WBParaSite" id="TREG1_27180.2"/>
    </source>
</evidence>
<evidence type="ECO:0000256" key="8">
    <source>
        <dbReference type="ARBA" id="ARBA00017058"/>
    </source>
</evidence>
<dbReference type="InterPro" id="IPR022761">
    <property type="entry name" value="Fumarate_lyase_N"/>
</dbReference>
<protein>
    <recommendedName>
        <fullName evidence="8">Adenylosuccinate lyase</fullName>
        <ecNumber evidence="7">4.3.2.2</ecNumber>
    </recommendedName>
    <alternativeName>
        <fullName evidence="11">Adenylosuccinase</fullName>
    </alternativeName>
</protein>
<dbReference type="FunFam" id="1.10.275.60:FF:000001">
    <property type="entry name" value="Adenylosuccinate lyase"/>
    <property type="match status" value="1"/>
</dbReference>
<dbReference type="InterPro" id="IPR020557">
    <property type="entry name" value="Fumarate_lyase_CS"/>
</dbReference>
<comment type="pathway">
    <text evidence="3">Purine metabolism; IMP biosynthesis via de novo pathway; 5-amino-1-(5-phospho-D-ribosyl)imidazole-4-carboxamide from 5-amino-1-(5-phospho-D-ribosyl)imidazole-4-carboxylate: step 2/2.</text>
</comment>
<dbReference type="SUPFAM" id="SSF48557">
    <property type="entry name" value="L-aspartase-like"/>
    <property type="match status" value="1"/>
</dbReference>
<evidence type="ECO:0000256" key="1">
    <source>
        <dbReference type="ARBA" id="ARBA00000598"/>
    </source>
</evidence>
<evidence type="ECO:0000313" key="14">
    <source>
        <dbReference type="Proteomes" id="UP000050795"/>
    </source>
</evidence>
<accession>A0AA85JIR1</accession>
<dbReference type="Proteomes" id="UP000050795">
    <property type="component" value="Unassembled WGS sequence"/>
</dbReference>
<evidence type="ECO:0000256" key="6">
    <source>
        <dbReference type="ARBA" id="ARBA00011668"/>
    </source>
</evidence>
<reference evidence="15" key="2">
    <citation type="submission" date="2023-11" db="UniProtKB">
        <authorList>
            <consortium name="WormBaseParasite"/>
        </authorList>
    </citation>
    <scope>IDENTIFICATION</scope>
</reference>
<dbReference type="GO" id="GO:0044208">
    <property type="term" value="P:'de novo' AMP biosynthetic process"/>
    <property type="evidence" value="ECO:0007669"/>
    <property type="project" value="TreeGrafter"/>
</dbReference>
<keyword evidence="10" id="KW-0456">Lyase</keyword>
<dbReference type="WBParaSite" id="TREG1_27180.2">
    <property type="protein sequence ID" value="TREG1_27180.2"/>
    <property type="gene ID" value="TREG1_27180"/>
</dbReference>
<dbReference type="AlphaFoldDB" id="A0AA85JIR1"/>
<dbReference type="Pfam" id="PF10397">
    <property type="entry name" value="ADSL_C"/>
    <property type="match status" value="1"/>
</dbReference>
<evidence type="ECO:0000256" key="9">
    <source>
        <dbReference type="ARBA" id="ARBA00022755"/>
    </source>
</evidence>
<evidence type="ECO:0000256" key="7">
    <source>
        <dbReference type="ARBA" id="ARBA00012339"/>
    </source>
</evidence>
<comment type="function">
    <text evidence="2">Catalyzes two non-sequential steps in de novo AMP synthesis: converts (S)-2-(5-amino-1-(5-phospho-D-ribosyl)imidazole-4-carboxamido)succinate (SAICAR) to fumarate plus 5-amino-1-(5-phospho-D-ribosyl)imidazole-4-carboxamide, and thereby also contributes to de novo IMP synthesis, and converts succinyladenosine monophosphate (SAMP) to AMP and fumarate.</text>
</comment>
<dbReference type="SMART" id="SM00998">
    <property type="entry name" value="ADSL_C"/>
    <property type="match status" value="1"/>
</dbReference>
<dbReference type="Gene3D" id="1.20.200.10">
    <property type="entry name" value="Fumarase/aspartase (Central domain)"/>
    <property type="match status" value="2"/>
</dbReference>
<dbReference type="GO" id="GO:0004018">
    <property type="term" value="F:N6-(1,2-dicarboxyethyl)AMP AMP-lyase (fumarate-forming) activity"/>
    <property type="evidence" value="ECO:0007669"/>
    <property type="project" value="TreeGrafter"/>
</dbReference>
<dbReference type="GO" id="GO:0070626">
    <property type="term" value="F:(S)-2-(5-amino-1-(5-phospho-D-ribosyl)imidazole-4-carboxamido) succinate lyase (fumarate-forming) activity"/>
    <property type="evidence" value="ECO:0007669"/>
    <property type="project" value="TreeGrafter"/>
</dbReference>
<evidence type="ECO:0000259" key="13">
    <source>
        <dbReference type="SMART" id="SM00998"/>
    </source>
</evidence>
<feature type="domain" description="Adenylosuccinate lyase C-terminal" evidence="13">
    <location>
        <begin position="304"/>
        <end position="389"/>
    </location>
</feature>
<dbReference type="InterPro" id="IPR008948">
    <property type="entry name" value="L-Aspartase-like"/>
</dbReference>
<comment type="similarity">
    <text evidence="5">Belongs to the lyase 1 family. Adenylosuccinate lyase subfamily.</text>
</comment>
<dbReference type="PANTHER" id="PTHR43172:SF1">
    <property type="entry name" value="ADENYLOSUCCINATE LYASE"/>
    <property type="match status" value="1"/>
</dbReference>
<dbReference type="Gene3D" id="1.10.275.10">
    <property type="entry name" value="Fumarase/aspartase (N-terminal domain)"/>
    <property type="match status" value="1"/>
</dbReference>
<evidence type="ECO:0000256" key="3">
    <source>
        <dbReference type="ARBA" id="ARBA00004706"/>
    </source>
</evidence>
<dbReference type="Gene3D" id="6.10.250.1570">
    <property type="match status" value="1"/>
</dbReference>
<sequence>MEEFDEYKNPLTKRYGSREMVTNFGEKRKVILWRQLWIWLAEAQKEMGFDITDEQINEMKSQRDFIDFETAAAEEKARRHDVMAHVYTYAMVCPKASAIIHLGATSCFVGDNADLIMFRDAINILLPKTARCIDRLAKKALLHKNLICLARTHLQAAQPTTMGRRICMWIQDLLMDLENLERLKNHTLRFRGAKGAVGTQASFLDLFQGDHEKIGSSAMPYKRNPIRSERVCALARYLMHLSASLVSTASVQWLERSLDDSAIRRIVLPEAFIAADACLILLQNIIEGLIVYPKVVEANLMTELPFLVVERILVKMVSDAAADRQECHERLRKHCHEAAVEIKLQGMKNSLVEKLLGDEYFAKIHSVLPEILDPKNMIGRAPEQVDMFLENEVYPALHPYKDNLEVKSTITI</sequence>
<organism evidence="14 15">
    <name type="scientific">Trichobilharzia regenti</name>
    <name type="common">Nasal bird schistosome</name>
    <dbReference type="NCBI Taxonomy" id="157069"/>
    <lineage>
        <taxon>Eukaryota</taxon>
        <taxon>Metazoa</taxon>
        <taxon>Spiralia</taxon>
        <taxon>Lophotrochozoa</taxon>
        <taxon>Platyhelminthes</taxon>
        <taxon>Trematoda</taxon>
        <taxon>Digenea</taxon>
        <taxon>Strigeidida</taxon>
        <taxon>Schistosomatoidea</taxon>
        <taxon>Schistosomatidae</taxon>
        <taxon>Trichobilharzia</taxon>
    </lineage>
</organism>
<evidence type="ECO:0000256" key="10">
    <source>
        <dbReference type="ARBA" id="ARBA00023239"/>
    </source>
</evidence>
<reference evidence="14" key="1">
    <citation type="submission" date="2022-06" db="EMBL/GenBank/DDBJ databases">
        <authorList>
            <person name="Berger JAMES D."/>
            <person name="Berger JAMES D."/>
        </authorList>
    </citation>
    <scope>NUCLEOTIDE SEQUENCE [LARGE SCALE GENOMIC DNA]</scope>
</reference>
<proteinExistence type="inferred from homology"/>
<dbReference type="Pfam" id="PF00206">
    <property type="entry name" value="Lyase_1"/>
    <property type="match status" value="1"/>
</dbReference>
<dbReference type="GO" id="GO:0005829">
    <property type="term" value="C:cytosol"/>
    <property type="evidence" value="ECO:0007669"/>
    <property type="project" value="TreeGrafter"/>
</dbReference>
<dbReference type="PANTHER" id="PTHR43172">
    <property type="entry name" value="ADENYLOSUCCINATE LYASE"/>
    <property type="match status" value="1"/>
</dbReference>
<name>A0AA85JIR1_TRIRE</name>
<dbReference type="InterPro" id="IPR024083">
    <property type="entry name" value="Fumarase/histidase_N"/>
</dbReference>
<dbReference type="InterPro" id="IPR019468">
    <property type="entry name" value="AdenyloSucc_lyase_C"/>
</dbReference>
<evidence type="ECO:0000256" key="12">
    <source>
        <dbReference type="ARBA" id="ARBA00047513"/>
    </source>
</evidence>
<evidence type="ECO:0000256" key="2">
    <source>
        <dbReference type="ARBA" id="ARBA00002971"/>
    </source>
</evidence>
<comment type="subunit">
    <text evidence="6">Homotetramer. Residues from neighboring subunits contribute catalytic and substrate-binding residues to each active site.</text>
</comment>
<dbReference type="PROSITE" id="PS00163">
    <property type="entry name" value="FUMARATE_LYASES"/>
    <property type="match status" value="1"/>
</dbReference>
<comment type="catalytic activity">
    <reaction evidence="12">
        <text>N(6)-(1,2-dicarboxyethyl)-AMP = fumarate + AMP</text>
        <dbReference type="Rhea" id="RHEA:16853"/>
        <dbReference type="ChEBI" id="CHEBI:29806"/>
        <dbReference type="ChEBI" id="CHEBI:57567"/>
        <dbReference type="ChEBI" id="CHEBI:456215"/>
        <dbReference type="EC" id="4.3.2.2"/>
    </reaction>
</comment>
<evidence type="ECO:0000256" key="4">
    <source>
        <dbReference type="ARBA" id="ARBA00004734"/>
    </source>
</evidence>
<keyword evidence="9" id="KW-0658">Purine biosynthesis</keyword>